<keyword evidence="6" id="KW-0720">Serine protease</keyword>
<feature type="region of interest" description="Disordered" evidence="7">
    <location>
        <begin position="37"/>
        <end position="70"/>
    </location>
</feature>
<dbReference type="PANTHER" id="PTHR22936:SF86">
    <property type="entry name" value="RHOMBOID-LIKE PROTEIN 3"/>
    <property type="match status" value="1"/>
</dbReference>
<dbReference type="InterPro" id="IPR045358">
    <property type="entry name" value="Ty3_capsid"/>
</dbReference>
<evidence type="ECO:0000256" key="7">
    <source>
        <dbReference type="SAM" id="MobiDB-lite"/>
    </source>
</evidence>
<evidence type="ECO:0000259" key="9">
    <source>
        <dbReference type="Pfam" id="PF19259"/>
    </source>
</evidence>
<dbReference type="EC" id="3.4.21.105" evidence="6"/>
<evidence type="ECO:0000256" key="6">
    <source>
        <dbReference type="RuleBase" id="RU362115"/>
    </source>
</evidence>
<dbReference type="SUPFAM" id="SSF50630">
    <property type="entry name" value="Acid proteases"/>
    <property type="match status" value="1"/>
</dbReference>
<dbReference type="Gene3D" id="2.40.70.10">
    <property type="entry name" value="Acid Proteases"/>
    <property type="match status" value="1"/>
</dbReference>
<feature type="transmembrane region" description="Helical" evidence="6">
    <location>
        <begin position="797"/>
        <end position="818"/>
    </location>
</feature>
<comment type="catalytic activity">
    <reaction evidence="6">
        <text>Cleaves type-1 transmembrane domains using a catalytic dyad composed of serine and histidine that are contributed by different transmembrane domains.</text>
        <dbReference type="EC" id="3.4.21.105"/>
    </reaction>
</comment>
<dbReference type="Proteomes" id="UP001374535">
    <property type="component" value="Chromosome 10"/>
</dbReference>
<dbReference type="InterPro" id="IPR035952">
    <property type="entry name" value="Rhomboid-like_sf"/>
</dbReference>
<dbReference type="InterPro" id="IPR022764">
    <property type="entry name" value="Peptidase_S54_rhomboid_dom"/>
</dbReference>
<sequence>MGSETEGRLDNLEITVEGIKEETAAIRRDLQQMMRLMSGGQNNQGGGSEGSSSSVNENREKGDTGGISHNWRKRVELPPFEGVDPHSWINRVERFFDIQKMAEEDKVELAYISMKGSASYWFKYWREKTKNRTWLGLKAGLINRFGGGFKGTLYEQMATLRQDGTMEEFMRSFEILLGQTQGLSEELILGFFLAGLREEIKGQVRIQDPQDLMVAIRVARDVEDAINRACRGVWNGVKVKHVGTRVSSSIVRGDGDRSFATRTGGTEGVVLTRREGLTTANNTNARGNNPAGGENRGRMVRNLPYPEFLKKREKGRCFRCGGPFAPSHRCSKRSLRVLLVAEDEEEEAEENSNLEAKPLELSACSAEGLTPLKTMKLTGLIREKRVVVLIDSGASHNFISRSVVEELELRVADTPTYAVSLADVAVVEDMYVFELGGFDIILGISWLAKLGEIVINWREMSMQYGVKGKKVTIKVDPALFRQLEEPKTLLKLVDVESWRGDLIAEQKVELWSVLQTHYLGFQERENLSPLCEKVELWSVLQTHYLGFRERENLPPLCDIKHHYRKKFETWKLGLIERKIIKVRRDLETGGGRTKNNKTEENYIVHESFNLSEADTHWTSWLVPMFGVANIVVSVICMYINNCLKNNFGPHGGCVAKFLGRFSFEPMQENSLQENSLLGLSSSTLTEMGALWWDNAGNEHQGWRLDTCIWLYAGIIRLLAIMLSLVFIGIRLEQQFGLGGLELYTGDYLLGSTLRKRLLKERGVMLGNYLYIGEGETFHSLTVKAVRKNIISCTGTLWVLWGEVNLSETFLILLAIKFLIKRTYHSRFSVFLLRVAIFICWLTMGSTSFPTSIAEKLDDFNYLHWPQYVELMIKSQTALCCQICRST</sequence>
<accession>A0AAQ3RI06</accession>
<evidence type="ECO:0000256" key="5">
    <source>
        <dbReference type="ARBA" id="ARBA00023136"/>
    </source>
</evidence>
<dbReference type="EMBL" id="CP144691">
    <property type="protein sequence ID" value="WVY94796.1"/>
    <property type="molecule type" value="Genomic_DNA"/>
</dbReference>
<feature type="compositionally biased region" description="Low complexity" evidence="7">
    <location>
        <begin position="278"/>
        <end position="293"/>
    </location>
</feature>
<dbReference type="Pfam" id="PF13650">
    <property type="entry name" value="Asp_protease_2"/>
    <property type="match status" value="1"/>
</dbReference>
<comment type="function">
    <text evidence="6">Serine protease involved in intramembrane proteolysis.</text>
</comment>
<dbReference type="AlphaFoldDB" id="A0AAQ3RI06"/>
<evidence type="ECO:0000256" key="3">
    <source>
        <dbReference type="ARBA" id="ARBA00022692"/>
    </source>
</evidence>
<feature type="region of interest" description="Disordered" evidence="7">
    <location>
        <begin position="270"/>
        <end position="299"/>
    </location>
</feature>
<dbReference type="GO" id="GO:0016020">
    <property type="term" value="C:membrane"/>
    <property type="evidence" value="ECO:0007669"/>
    <property type="project" value="UniProtKB-SubCell"/>
</dbReference>
<evidence type="ECO:0000256" key="2">
    <source>
        <dbReference type="ARBA" id="ARBA00009045"/>
    </source>
</evidence>
<dbReference type="GO" id="GO:0004252">
    <property type="term" value="F:serine-type endopeptidase activity"/>
    <property type="evidence" value="ECO:0007669"/>
    <property type="project" value="InterPro"/>
</dbReference>
<dbReference type="InterPro" id="IPR002610">
    <property type="entry name" value="Peptidase_S54_rhomboid-like"/>
</dbReference>
<dbReference type="Pfam" id="PF01694">
    <property type="entry name" value="Rhomboid"/>
    <property type="match status" value="1"/>
</dbReference>
<keyword evidence="6" id="KW-0378">Hydrolase</keyword>
<proteinExistence type="inferred from homology"/>
<organism evidence="10 11">
    <name type="scientific">Vigna mungo</name>
    <name type="common">Black gram</name>
    <name type="synonym">Phaseolus mungo</name>
    <dbReference type="NCBI Taxonomy" id="3915"/>
    <lineage>
        <taxon>Eukaryota</taxon>
        <taxon>Viridiplantae</taxon>
        <taxon>Streptophyta</taxon>
        <taxon>Embryophyta</taxon>
        <taxon>Tracheophyta</taxon>
        <taxon>Spermatophyta</taxon>
        <taxon>Magnoliopsida</taxon>
        <taxon>eudicotyledons</taxon>
        <taxon>Gunneridae</taxon>
        <taxon>Pentapetalae</taxon>
        <taxon>rosids</taxon>
        <taxon>fabids</taxon>
        <taxon>Fabales</taxon>
        <taxon>Fabaceae</taxon>
        <taxon>Papilionoideae</taxon>
        <taxon>50 kb inversion clade</taxon>
        <taxon>NPAAA clade</taxon>
        <taxon>indigoferoid/millettioid clade</taxon>
        <taxon>Phaseoleae</taxon>
        <taxon>Vigna</taxon>
    </lineage>
</organism>
<dbReference type="GO" id="GO:0006508">
    <property type="term" value="P:proteolysis"/>
    <property type="evidence" value="ECO:0007669"/>
    <property type="project" value="UniProtKB-KW"/>
</dbReference>
<evidence type="ECO:0000259" key="8">
    <source>
        <dbReference type="Pfam" id="PF01694"/>
    </source>
</evidence>
<feature type="domain" description="Ty3 transposon capsid-like protein" evidence="9">
    <location>
        <begin position="96"/>
        <end position="228"/>
    </location>
</feature>
<name>A0AAQ3RI06_VIGMU</name>
<dbReference type="InterPro" id="IPR021109">
    <property type="entry name" value="Peptidase_aspartic_dom_sf"/>
</dbReference>
<keyword evidence="6" id="KW-0645">Protease</keyword>
<evidence type="ECO:0000256" key="1">
    <source>
        <dbReference type="ARBA" id="ARBA00004141"/>
    </source>
</evidence>
<protein>
    <recommendedName>
        <fullName evidence="6">RHOMBOID-like protein</fullName>
        <ecNumber evidence="6">3.4.21.105</ecNumber>
    </recommendedName>
</protein>
<evidence type="ECO:0000256" key="4">
    <source>
        <dbReference type="ARBA" id="ARBA00022989"/>
    </source>
</evidence>
<dbReference type="PANTHER" id="PTHR22936">
    <property type="entry name" value="RHOMBOID-RELATED"/>
    <property type="match status" value="1"/>
</dbReference>
<feature type="transmembrane region" description="Helical" evidence="6">
    <location>
        <begin position="708"/>
        <end position="729"/>
    </location>
</feature>
<feature type="transmembrane region" description="Helical" evidence="6">
    <location>
        <begin position="617"/>
        <end position="639"/>
    </location>
</feature>
<evidence type="ECO:0000313" key="11">
    <source>
        <dbReference type="Proteomes" id="UP001374535"/>
    </source>
</evidence>
<keyword evidence="11" id="KW-1185">Reference proteome</keyword>
<gene>
    <name evidence="10" type="ORF">V8G54_033884</name>
</gene>
<dbReference type="Pfam" id="PF19259">
    <property type="entry name" value="Ty3_capsid"/>
    <property type="match status" value="1"/>
</dbReference>
<comment type="similarity">
    <text evidence="2 6">Belongs to the peptidase S54 family.</text>
</comment>
<comment type="caution">
    <text evidence="6">Lacks conserved residue(s) required for the propagation of feature annotation.</text>
</comment>
<evidence type="ECO:0000313" key="10">
    <source>
        <dbReference type="EMBL" id="WVY94796.1"/>
    </source>
</evidence>
<dbReference type="CDD" id="cd00303">
    <property type="entry name" value="retropepsin_like"/>
    <property type="match status" value="1"/>
</dbReference>
<reference evidence="10 11" key="1">
    <citation type="journal article" date="2023" name="Life. Sci Alliance">
        <title>Evolutionary insights into 3D genome organization and epigenetic landscape of Vigna mungo.</title>
        <authorList>
            <person name="Junaid A."/>
            <person name="Singh B."/>
            <person name="Bhatia S."/>
        </authorList>
    </citation>
    <scope>NUCLEOTIDE SEQUENCE [LARGE SCALE GENOMIC DNA]</scope>
    <source>
        <strain evidence="10">Urdbean</strain>
    </source>
</reference>
<feature type="domain" description="Peptidase S54 rhomboid" evidence="8">
    <location>
        <begin position="699"/>
        <end position="740"/>
    </location>
</feature>
<keyword evidence="5 6" id="KW-0472">Membrane</keyword>
<keyword evidence="3 6" id="KW-0812">Transmembrane</keyword>
<dbReference type="SUPFAM" id="SSF144091">
    <property type="entry name" value="Rhomboid-like"/>
    <property type="match status" value="1"/>
</dbReference>
<comment type="subcellular location">
    <subcellularLocation>
        <location evidence="1 6">Membrane</location>
        <topology evidence="1 6">Multi-pass membrane protein</topology>
    </subcellularLocation>
</comment>
<keyword evidence="4 6" id="KW-1133">Transmembrane helix</keyword>
<feature type="transmembrane region" description="Helical" evidence="6">
    <location>
        <begin position="830"/>
        <end position="852"/>
    </location>
</feature>